<name>A0A1Y6L6W8_ZYMTR</name>
<evidence type="ECO:0008006" key="4">
    <source>
        <dbReference type="Google" id="ProtNLM"/>
    </source>
</evidence>
<evidence type="ECO:0000256" key="1">
    <source>
        <dbReference type="SAM" id="MobiDB-lite"/>
    </source>
</evidence>
<dbReference type="EMBL" id="LT882676">
    <property type="protein sequence ID" value="SMY20232.1"/>
    <property type="molecule type" value="Genomic_DNA"/>
</dbReference>
<dbReference type="AlphaFoldDB" id="A0A1Y6L6W8"/>
<dbReference type="GO" id="GO:0004623">
    <property type="term" value="F:phospholipase A2 activity"/>
    <property type="evidence" value="ECO:0007669"/>
    <property type="project" value="TreeGrafter"/>
</dbReference>
<proteinExistence type="predicted"/>
<dbReference type="GO" id="GO:0046475">
    <property type="term" value="P:glycerophospholipid catabolic process"/>
    <property type="evidence" value="ECO:0007669"/>
    <property type="project" value="TreeGrafter"/>
</dbReference>
<dbReference type="Proteomes" id="UP000215453">
    <property type="component" value="Chromosome 1"/>
</dbReference>
<feature type="compositionally biased region" description="Basic and acidic residues" evidence="1">
    <location>
        <begin position="25"/>
        <end position="39"/>
    </location>
</feature>
<dbReference type="InterPro" id="IPR016035">
    <property type="entry name" value="Acyl_Trfase/lysoPLipase"/>
</dbReference>
<gene>
    <name evidence="2" type="ORF">ZT1A5_G1667</name>
</gene>
<dbReference type="PANTHER" id="PTHR10728:SF40">
    <property type="entry name" value="PATATIN FAMILY PROTEIN"/>
    <property type="match status" value="1"/>
</dbReference>
<dbReference type="SUPFAM" id="SSF52151">
    <property type="entry name" value="FabD/lysophospholipase-like"/>
    <property type="match status" value="1"/>
</dbReference>
<accession>A0A1Y6L6W8</accession>
<protein>
    <recommendedName>
        <fullName evidence="4">Lysophospholipase</fullName>
    </recommendedName>
</protein>
<dbReference type="PANTHER" id="PTHR10728">
    <property type="entry name" value="CYTOSOLIC PHOSPHOLIPASE A2"/>
    <property type="match status" value="1"/>
</dbReference>
<evidence type="ECO:0000313" key="3">
    <source>
        <dbReference type="Proteomes" id="UP000215453"/>
    </source>
</evidence>
<reference evidence="2 3" key="1">
    <citation type="submission" date="2016-10" db="EMBL/GenBank/DDBJ databases">
        <authorList>
            <person name="Varghese N."/>
        </authorList>
    </citation>
    <scope>NUCLEOTIDE SEQUENCE [LARGE SCALE GENOMIC DNA]</scope>
</reference>
<sequence>MSVHQCDTETAAQRIYEEQLHTSGHLDDSMDECSDRMDKTSSSSITQKKGYAKTRMSTFCHKFVKPAFPEAITDIKILHGMTALERRVKNEINDAGLCPEVAKMAQVRRGLELCPEERAFLVKRKQHVRDHFAKYLGLNPQEVHPDDVPRISFGGSGGGFRAMIGVLSYADEMKAAGPLDCLTYVYLRENPFKESVHSSPEHSDAPEAWFQWFEFTPYESLALLLGLATNAPAGPRTSYIFTISRNLPVGFLGSSVHTLAHGLTRLWGKEGTEEFQNHHPLHACNEHNFMYHYTPVKPDAHRAPGLENSPRIHLIDSGMDNNCPTVVLLHPQRKCDVMINMDASSDVQKDTFRERDDPKDPDRFKGVYGQIYDGVPFPRPATVVDSYGRTVTNPPAPVFEQECTMVYMPMLPNERAVKNFDPSTAKFSVNLVWTPEQVLHEAWMRKKARSEGGL</sequence>
<dbReference type="Gene3D" id="3.40.1090.10">
    <property type="entry name" value="Cytosolic phospholipase A2 catalytic domain"/>
    <property type="match status" value="2"/>
</dbReference>
<dbReference type="GO" id="GO:0005829">
    <property type="term" value="C:cytosol"/>
    <property type="evidence" value="ECO:0007669"/>
    <property type="project" value="TreeGrafter"/>
</dbReference>
<evidence type="ECO:0000313" key="2">
    <source>
        <dbReference type="EMBL" id="SMY20232.1"/>
    </source>
</evidence>
<organism evidence="2 3">
    <name type="scientific">Zymoseptoria tritici ST99CH_1A5</name>
    <dbReference type="NCBI Taxonomy" id="1276529"/>
    <lineage>
        <taxon>Eukaryota</taxon>
        <taxon>Fungi</taxon>
        <taxon>Dikarya</taxon>
        <taxon>Ascomycota</taxon>
        <taxon>Pezizomycotina</taxon>
        <taxon>Dothideomycetes</taxon>
        <taxon>Dothideomycetidae</taxon>
        <taxon>Mycosphaerellales</taxon>
        <taxon>Mycosphaerellaceae</taxon>
        <taxon>Zymoseptoria</taxon>
    </lineage>
</organism>
<feature type="region of interest" description="Disordered" evidence="1">
    <location>
        <begin position="25"/>
        <end position="48"/>
    </location>
</feature>